<dbReference type="CDD" id="cd00096">
    <property type="entry name" value="Ig"/>
    <property type="match status" value="1"/>
</dbReference>
<proteinExistence type="predicted"/>
<dbReference type="GO" id="GO:0098609">
    <property type="term" value="P:cell-cell adhesion"/>
    <property type="evidence" value="ECO:0007669"/>
    <property type="project" value="TreeGrafter"/>
</dbReference>
<keyword evidence="6" id="KW-0325">Glycoprotein</keyword>
<keyword evidence="2" id="KW-0812">Transmembrane</keyword>
<dbReference type="InterPro" id="IPR051275">
    <property type="entry name" value="Cell_adhesion_signaling"/>
</dbReference>
<keyword evidence="4" id="KW-0472">Membrane</keyword>
<comment type="caution">
    <text evidence="11">The sequence shown here is derived from an EMBL/GenBank/DDBJ whole genome shotgun (WGS) entry which is preliminary data.</text>
</comment>
<keyword evidence="5" id="KW-1015">Disulfide bond</keyword>
<protein>
    <submittedName>
        <fullName evidence="11">Putative faint sausage</fullName>
    </submittedName>
</protein>
<dbReference type="InterPro" id="IPR013783">
    <property type="entry name" value="Ig-like_fold"/>
</dbReference>
<organism evidence="11 12">
    <name type="scientific">Penaeus vannamei</name>
    <name type="common">Whiteleg shrimp</name>
    <name type="synonym">Litopenaeus vannamei</name>
    <dbReference type="NCBI Taxonomy" id="6689"/>
    <lineage>
        <taxon>Eukaryota</taxon>
        <taxon>Metazoa</taxon>
        <taxon>Ecdysozoa</taxon>
        <taxon>Arthropoda</taxon>
        <taxon>Crustacea</taxon>
        <taxon>Multicrustacea</taxon>
        <taxon>Malacostraca</taxon>
        <taxon>Eumalacostraca</taxon>
        <taxon>Eucarida</taxon>
        <taxon>Decapoda</taxon>
        <taxon>Dendrobranchiata</taxon>
        <taxon>Penaeoidea</taxon>
        <taxon>Penaeidae</taxon>
        <taxon>Penaeus</taxon>
    </lineage>
</organism>
<evidence type="ECO:0000256" key="3">
    <source>
        <dbReference type="ARBA" id="ARBA00022989"/>
    </source>
</evidence>
<feature type="domain" description="Ig-like" evidence="10">
    <location>
        <begin position="166"/>
        <end position="267"/>
    </location>
</feature>
<keyword evidence="12" id="KW-1185">Reference proteome</keyword>
<evidence type="ECO:0000256" key="6">
    <source>
        <dbReference type="ARBA" id="ARBA00023180"/>
    </source>
</evidence>
<feature type="domain" description="Ig-like" evidence="10">
    <location>
        <begin position="368"/>
        <end position="473"/>
    </location>
</feature>
<feature type="chain" id="PRO_5018540544" evidence="9">
    <location>
        <begin position="21"/>
        <end position="630"/>
    </location>
</feature>
<keyword evidence="3" id="KW-1133">Transmembrane helix</keyword>
<feature type="domain" description="Ig-like" evidence="10">
    <location>
        <begin position="72"/>
        <end position="148"/>
    </location>
</feature>
<dbReference type="Pfam" id="PF07686">
    <property type="entry name" value="V-set"/>
    <property type="match status" value="1"/>
</dbReference>
<dbReference type="PANTHER" id="PTHR11640">
    <property type="entry name" value="NEPHRIN"/>
    <property type="match status" value="1"/>
</dbReference>
<dbReference type="InterPro" id="IPR003599">
    <property type="entry name" value="Ig_sub"/>
</dbReference>
<sequence length="630" mass="67952">MGVSHWLLALLLYYAAVSRASEVRYLRHSGRRESGGEPAAGSLGLSAGLGLGGLNNATENPIDLLFEDEADPSAGLKEELVVRGQEVVFECVVAEDAKVVEGDDSVEGEVRWYHDGSQIKGDLRMSIMWTGRLVMSHAVSADSGVWWCAGARGARGRVRLVVTIPPERPYLEYGDARLAAGGRLTTRQGNSITLNCVVEEGTGASIAWVLGGEDISPLQPARLLAKPFQMRSEWRAEEGVFYSTSNLTLPSVEKELHNSSVACVVRHPALPVPVPVPLRLNVQYPPAFRLRRWPMWGTPVREGASISLLCAVDANPPSSPTWVKVTERGTTEVASSGGWLNLTRIGFTHLRRVISFSLREFRSTATVPTIENLKKVAPPRVVEVGVGEAVQIPCISPISNVPTAVCWTKILEDTLPCVLTQTRLVVVEHRAKDCAGGRTASVSSQNSLLLRKTTYSDGGRYRCVASDATRTVESDDVDVVVTGAPVVEAVTLRCSLSAAAHPHRPRLRPPIGVHPHLASPRPPPARETRRDERQVQSPQPHGNMAETPDCQYAVMTIVGVRASDAGNWVLVGVNDRGASAALIRLNITAAAHSVTANGARAMSHAHSAATQAFLAAVLILFYAARDRLWA</sequence>
<evidence type="ECO:0000256" key="9">
    <source>
        <dbReference type="SAM" id="SignalP"/>
    </source>
</evidence>
<comment type="subcellular location">
    <subcellularLocation>
        <location evidence="1">Membrane</location>
        <topology evidence="1">Single-pass type I membrane protein</topology>
    </subcellularLocation>
</comment>
<accession>A0A3R7QH71</accession>
<dbReference type="SMART" id="SM00408">
    <property type="entry name" value="IGc2"/>
    <property type="match status" value="3"/>
</dbReference>
<dbReference type="InterPro" id="IPR003598">
    <property type="entry name" value="Ig_sub2"/>
</dbReference>
<feature type="signal peptide" evidence="9">
    <location>
        <begin position="1"/>
        <end position="20"/>
    </location>
</feature>
<dbReference type="SUPFAM" id="SSF48726">
    <property type="entry name" value="Immunoglobulin"/>
    <property type="match status" value="3"/>
</dbReference>
<dbReference type="Proteomes" id="UP000283509">
    <property type="component" value="Unassembled WGS sequence"/>
</dbReference>
<dbReference type="Gene3D" id="2.60.40.10">
    <property type="entry name" value="Immunoglobulins"/>
    <property type="match status" value="3"/>
</dbReference>
<dbReference type="InterPro" id="IPR007110">
    <property type="entry name" value="Ig-like_dom"/>
</dbReference>
<dbReference type="PROSITE" id="PS50835">
    <property type="entry name" value="IG_LIKE"/>
    <property type="match status" value="3"/>
</dbReference>
<evidence type="ECO:0000313" key="12">
    <source>
        <dbReference type="Proteomes" id="UP000283509"/>
    </source>
</evidence>
<dbReference type="GO" id="GO:0050839">
    <property type="term" value="F:cell adhesion molecule binding"/>
    <property type="evidence" value="ECO:0007669"/>
    <property type="project" value="TreeGrafter"/>
</dbReference>
<dbReference type="AlphaFoldDB" id="A0A3R7QH71"/>
<feature type="region of interest" description="Disordered" evidence="8">
    <location>
        <begin position="499"/>
        <end position="546"/>
    </location>
</feature>
<keyword evidence="7" id="KW-0393">Immunoglobulin domain</keyword>
<reference evidence="11 12" key="2">
    <citation type="submission" date="2019-01" db="EMBL/GenBank/DDBJ databases">
        <title>The decoding of complex shrimp genome reveals the adaptation for benthos swimmer, frequently molting mechanism and breeding impact on genome.</title>
        <authorList>
            <person name="Sun Y."/>
            <person name="Gao Y."/>
            <person name="Yu Y."/>
        </authorList>
    </citation>
    <scope>NUCLEOTIDE SEQUENCE [LARGE SCALE GENOMIC DNA]</scope>
    <source>
        <tissue evidence="11">Muscle</tissue>
    </source>
</reference>
<gene>
    <name evidence="11" type="ORF">C7M84_002554</name>
</gene>
<reference evidence="11 12" key="1">
    <citation type="submission" date="2018-04" db="EMBL/GenBank/DDBJ databases">
        <authorList>
            <person name="Zhang X."/>
            <person name="Yuan J."/>
            <person name="Li F."/>
            <person name="Xiang J."/>
        </authorList>
    </citation>
    <scope>NUCLEOTIDE SEQUENCE [LARGE SCALE GENOMIC DNA]</scope>
    <source>
        <tissue evidence="11">Muscle</tissue>
    </source>
</reference>
<dbReference type="GO" id="GO:0005911">
    <property type="term" value="C:cell-cell junction"/>
    <property type="evidence" value="ECO:0007669"/>
    <property type="project" value="TreeGrafter"/>
</dbReference>
<dbReference type="InterPro" id="IPR013106">
    <property type="entry name" value="Ig_V-set"/>
</dbReference>
<dbReference type="GO" id="GO:0005886">
    <property type="term" value="C:plasma membrane"/>
    <property type="evidence" value="ECO:0007669"/>
    <property type="project" value="TreeGrafter"/>
</dbReference>
<feature type="compositionally biased region" description="Basic and acidic residues" evidence="8">
    <location>
        <begin position="524"/>
        <end position="534"/>
    </location>
</feature>
<dbReference type="PANTHER" id="PTHR11640:SF155">
    <property type="entry name" value="IG-LIKE DOMAIN-CONTAINING PROTEIN"/>
    <property type="match status" value="1"/>
</dbReference>
<evidence type="ECO:0000313" key="11">
    <source>
        <dbReference type="EMBL" id="ROT78729.1"/>
    </source>
</evidence>
<dbReference type="Pfam" id="PF08205">
    <property type="entry name" value="C2-set_2"/>
    <property type="match status" value="1"/>
</dbReference>
<dbReference type="EMBL" id="QCYY01001343">
    <property type="protein sequence ID" value="ROT78729.1"/>
    <property type="molecule type" value="Genomic_DNA"/>
</dbReference>
<dbReference type="SMART" id="SM00409">
    <property type="entry name" value="IG"/>
    <property type="match status" value="4"/>
</dbReference>
<evidence type="ECO:0000256" key="4">
    <source>
        <dbReference type="ARBA" id="ARBA00023136"/>
    </source>
</evidence>
<keyword evidence="9" id="KW-0732">Signal</keyword>
<evidence type="ECO:0000256" key="7">
    <source>
        <dbReference type="ARBA" id="ARBA00023319"/>
    </source>
</evidence>
<name>A0A3R7QH71_PENVA</name>
<evidence type="ECO:0000259" key="10">
    <source>
        <dbReference type="PROSITE" id="PS50835"/>
    </source>
</evidence>
<dbReference type="InterPro" id="IPR036179">
    <property type="entry name" value="Ig-like_dom_sf"/>
</dbReference>
<evidence type="ECO:0000256" key="1">
    <source>
        <dbReference type="ARBA" id="ARBA00004479"/>
    </source>
</evidence>
<evidence type="ECO:0000256" key="8">
    <source>
        <dbReference type="SAM" id="MobiDB-lite"/>
    </source>
</evidence>
<evidence type="ECO:0000256" key="2">
    <source>
        <dbReference type="ARBA" id="ARBA00022692"/>
    </source>
</evidence>
<dbReference type="OrthoDB" id="6370772at2759"/>
<evidence type="ECO:0000256" key="5">
    <source>
        <dbReference type="ARBA" id="ARBA00023157"/>
    </source>
</evidence>
<dbReference type="InterPro" id="IPR013162">
    <property type="entry name" value="CD80_C2-set"/>
</dbReference>